<protein>
    <submittedName>
        <fullName evidence="2">Uncharacterized protein</fullName>
    </submittedName>
</protein>
<feature type="signal peptide" evidence="1">
    <location>
        <begin position="1"/>
        <end position="19"/>
    </location>
</feature>
<dbReference type="AlphaFoldDB" id="A0AA36DNM2"/>
<sequence length="107" mass="12779">MYWKLFFLRLYYLMSNTECVDPAFSTKIWIDAYIICRMRLKVLLVTFALVTTCEAVLPSRQCGWERPNVTEEVISMMQNRQPSIKEDVVVWRKGEGVLHDNRIRRNF</sequence>
<keyword evidence="3" id="KW-1185">Reference proteome</keyword>
<name>A0AA36DNM2_CYLNA</name>
<dbReference type="Proteomes" id="UP001176961">
    <property type="component" value="Unassembled WGS sequence"/>
</dbReference>
<proteinExistence type="predicted"/>
<reference evidence="2" key="1">
    <citation type="submission" date="2023-07" db="EMBL/GenBank/DDBJ databases">
        <authorList>
            <consortium name="CYATHOMIX"/>
        </authorList>
    </citation>
    <scope>NUCLEOTIDE SEQUENCE</scope>
    <source>
        <strain evidence="2">N/A</strain>
    </source>
</reference>
<keyword evidence="1" id="KW-0732">Signal</keyword>
<organism evidence="2 3">
    <name type="scientific">Cylicocyclus nassatus</name>
    <name type="common">Nematode worm</name>
    <dbReference type="NCBI Taxonomy" id="53992"/>
    <lineage>
        <taxon>Eukaryota</taxon>
        <taxon>Metazoa</taxon>
        <taxon>Ecdysozoa</taxon>
        <taxon>Nematoda</taxon>
        <taxon>Chromadorea</taxon>
        <taxon>Rhabditida</taxon>
        <taxon>Rhabditina</taxon>
        <taxon>Rhabditomorpha</taxon>
        <taxon>Strongyloidea</taxon>
        <taxon>Strongylidae</taxon>
        <taxon>Cylicocyclus</taxon>
    </lineage>
</organism>
<dbReference type="EMBL" id="CATQJL010000001">
    <property type="protein sequence ID" value="CAJ0589768.1"/>
    <property type="molecule type" value="Genomic_DNA"/>
</dbReference>
<accession>A0AA36DNM2</accession>
<comment type="caution">
    <text evidence="2">The sequence shown here is derived from an EMBL/GenBank/DDBJ whole genome shotgun (WGS) entry which is preliminary data.</text>
</comment>
<evidence type="ECO:0000313" key="2">
    <source>
        <dbReference type="EMBL" id="CAJ0589768.1"/>
    </source>
</evidence>
<evidence type="ECO:0000313" key="3">
    <source>
        <dbReference type="Proteomes" id="UP001176961"/>
    </source>
</evidence>
<feature type="chain" id="PRO_5041293777" evidence="1">
    <location>
        <begin position="20"/>
        <end position="107"/>
    </location>
</feature>
<gene>
    <name evidence="2" type="ORF">CYNAS_LOCUS1751</name>
</gene>
<evidence type="ECO:0000256" key="1">
    <source>
        <dbReference type="SAM" id="SignalP"/>
    </source>
</evidence>